<dbReference type="InterPro" id="IPR007730">
    <property type="entry name" value="SPOR-like_dom"/>
</dbReference>
<dbReference type="Gene3D" id="3.30.70.1070">
    <property type="entry name" value="Sporulation related repeat"/>
    <property type="match status" value="1"/>
</dbReference>
<evidence type="ECO:0000313" key="2">
    <source>
        <dbReference type="EMBL" id="UUC46670.1"/>
    </source>
</evidence>
<dbReference type="RefSeq" id="WP_256552329.1">
    <property type="nucleotide sequence ID" value="NZ_CP101751.1"/>
</dbReference>
<accession>A0ABY5IWK7</accession>
<evidence type="ECO:0000313" key="3">
    <source>
        <dbReference type="Proteomes" id="UP001059844"/>
    </source>
</evidence>
<dbReference type="SUPFAM" id="SSF110997">
    <property type="entry name" value="Sporulation related repeat"/>
    <property type="match status" value="1"/>
</dbReference>
<organism evidence="2 3">
    <name type="scientific">Flavobacterium cerinum</name>
    <dbReference type="NCBI Taxonomy" id="2502784"/>
    <lineage>
        <taxon>Bacteria</taxon>
        <taxon>Pseudomonadati</taxon>
        <taxon>Bacteroidota</taxon>
        <taxon>Flavobacteriia</taxon>
        <taxon>Flavobacteriales</taxon>
        <taxon>Flavobacteriaceae</taxon>
        <taxon>Flavobacterium</taxon>
    </lineage>
</organism>
<feature type="domain" description="SPOR" evidence="1">
    <location>
        <begin position="57"/>
        <end position="125"/>
    </location>
</feature>
<keyword evidence="3" id="KW-1185">Reference proteome</keyword>
<dbReference type="EMBL" id="CP101751">
    <property type="protein sequence ID" value="UUC46670.1"/>
    <property type="molecule type" value="Genomic_DNA"/>
</dbReference>
<reference evidence="2" key="1">
    <citation type="submission" date="2022-07" db="EMBL/GenBank/DDBJ databases">
        <title>Isolation, identification, and degradation of a PFOSA degrading strain from sewage treatment plant.</title>
        <authorList>
            <person name="Zhang L."/>
            <person name="Huo Y."/>
        </authorList>
    </citation>
    <scope>NUCLEOTIDE SEQUENCE</scope>
    <source>
        <strain evidence="2">C1</strain>
    </source>
</reference>
<sequence>MRILSINKNHFLPLIALFLSPIIHGQSQKINIDQDPKFEQLLNEKRKINSSITVNDRYKIQIFYGTNDEAKKTLVNFRKEFKNTDGTIVYNNPTYKVWVGSFKTRIEAEKNLTDIKKKYPNALLIKPNKQ</sequence>
<evidence type="ECO:0000259" key="1">
    <source>
        <dbReference type="Pfam" id="PF05036"/>
    </source>
</evidence>
<gene>
    <name evidence="2" type="ORF">NOX80_05590</name>
</gene>
<proteinExistence type="predicted"/>
<protein>
    <submittedName>
        <fullName evidence="2">SPOR domain-containing protein</fullName>
    </submittedName>
</protein>
<dbReference type="InterPro" id="IPR036680">
    <property type="entry name" value="SPOR-like_sf"/>
</dbReference>
<dbReference type="Proteomes" id="UP001059844">
    <property type="component" value="Chromosome"/>
</dbReference>
<dbReference type="Pfam" id="PF05036">
    <property type="entry name" value="SPOR"/>
    <property type="match status" value="1"/>
</dbReference>
<name>A0ABY5IWK7_9FLAO</name>